<evidence type="ECO:0000313" key="5">
    <source>
        <dbReference type="Proteomes" id="UP000001306"/>
    </source>
</evidence>
<protein>
    <submittedName>
        <fullName evidence="4">Flagellar basal-body rod protein</fullName>
    </submittedName>
</protein>
<sequence length="132" mass="13975">MTVQLDAIGIAGTGMNLNQKWLDAIGDNLANIDDTTNRANPAFQERFVLAQADSDSGGVAVAGTPFGSAAGRLVYSLRDPNADAQGYVRGTGIDLSVQMTNLIMAQRAYQANANTVSSARYMYQSALQIGQK</sequence>
<dbReference type="PANTHER" id="PTHR30435">
    <property type="entry name" value="FLAGELLAR PROTEIN"/>
    <property type="match status" value="1"/>
</dbReference>
<dbReference type="STRING" id="281090.Lxx06310"/>
<evidence type="ECO:0000256" key="1">
    <source>
        <dbReference type="ARBA" id="ARBA00009677"/>
    </source>
</evidence>
<dbReference type="Pfam" id="PF06429">
    <property type="entry name" value="Flg_bbr_C"/>
    <property type="match status" value="1"/>
</dbReference>
<dbReference type="KEGG" id="lxx:Lxx06310"/>
<keyword evidence="4" id="KW-0282">Flagellum</keyword>
<dbReference type="AlphaFoldDB" id="Q6AGB0"/>
<evidence type="ECO:0000259" key="3">
    <source>
        <dbReference type="Pfam" id="PF06429"/>
    </source>
</evidence>
<feature type="domain" description="Flagellar basal body rod protein N-terminal" evidence="2">
    <location>
        <begin position="10"/>
        <end position="37"/>
    </location>
</feature>
<dbReference type="Pfam" id="PF00460">
    <property type="entry name" value="Flg_bb_rod"/>
    <property type="match status" value="1"/>
</dbReference>
<comment type="similarity">
    <text evidence="1">Belongs to the flagella basal body rod proteins family.</text>
</comment>
<dbReference type="HOGENOM" id="CLU_123272_0_0_11"/>
<keyword evidence="5" id="KW-1185">Reference proteome</keyword>
<keyword evidence="4" id="KW-0969">Cilium</keyword>
<gene>
    <name evidence="4" type="primary">flgC</name>
    <name evidence="4" type="ordered locus">Lxx06310</name>
</gene>
<dbReference type="eggNOG" id="COG1558">
    <property type="taxonomic scope" value="Bacteria"/>
</dbReference>
<name>Q6AGB0_LEIXX</name>
<organism evidence="4 5">
    <name type="scientific">Leifsonia xyli subsp. xyli (strain CTCB07)</name>
    <dbReference type="NCBI Taxonomy" id="281090"/>
    <lineage>
        <taxon>Bacteria</taxon>
        <taxon>Bacillati</taxon>
        <taxon>Actinomycetota</taxon>
        <taxon>Actinomycetes</taxon>
        <taxon>Micrococcales</taxon>
        <taxon>Microbacteriaceae</taxon>
        <taxon>Leifsonia</taxon>
    </lineage>
</organism>
<dbReference type="Proteomes" id="UP000001306">
    <property type="component" value="Chromosome"/>
</dbReference>
<reference evidence="4 5" key="1">
    <citation type="journal article" date="2004" name="Mol. Plant Microbe Interact.">
        <title>The genome sequence of the Gram-positive sugarcane pathogen Leifsonia xyli subsp. xyli.</title>
        <authorList>
            <person name="Monteiro-Vitorello C.B."/>
            <person name="Camargo L.E.A."/>
            <person name="Van Sluys M.A."/>
            <person name="Kitajima J.P."/>
            <person name="Truffi D."/>
            <person name="do Amaral A.M."/>
            <person name="Harakava R."/>
            <person name="de Oliveira J.C.F."/>
            <person name="Wood D."/>
            <person name="de Oliveira M.C."/>
            <person name="Miyaki C.Y."/>
            <person name="Takita M.A."/>
            <person name="da Silva A.C.R."/>
            <person name="Furlan L.R."/>
            <person name="Carraro D.M."/>
            <person name="Camarotte G."/>
            <person name="Almeida N.F. Jr."/>
            <person name="Carrer H."/>
            <person name="Coutinho L.L."/>
            <person name="El-Dorry H.A."/>
            <person name="Ferro M.I.T."/>
            <person name="Gagliardi P.R."/>
            <person name="Giglioti E."/>
            <person name="Goldman M.H.S."/>
            <person name="Goldman G.H."/>
            <person name="Kimura E.T."/>
            <person name="Ferro E.S."/>
            <person name="Kuramae E.E."/>
            <person name="Lemos E.G.M."/>
            <person name="Lemos M.V.F."/>
            <person name="Mauro S.M.Z."/>
            <person name="Machado M.A."/>
            <person name="Marino C.L."/>
            <person name="Menck C.F."/>
            <person name="Nunes L.R."/>
            <person name="Oliveira R.C."/>
            <person name="Pereira G.G."/>
            <person name="Siqueira W."/>
            <person name="de Souza A.A."/>
            <person name="Tsai S.M."/>
            <person name="Zanca A.S."/>
            <person name="Simpson A.J.G."/>
            <person name="Brumbley S.M."/>
            <person name="Setubal J.C."/>
        </authorList>
    </citation>
    <scope>NUCLEOTIDE SEQUENCE [LARGE SCALE GENOMIC DNA]</scope>
    <source>
        <strain evidence="4 5">CTCB07</strain>
    </source>
</reference>
<evidence type="ECO:0000313" key="4">
    <source>
        <dbReference type="EMBL" id="AAT88585.1"/>
    </source>
</evidence>
<dbReference type="GO" id="GO:0071978">
    <property type="term" value="P:bacterial-type flagellum-dependent swarming motility"/>
    <property type="evidence" value="ECO:0007669"/>
    <property type="project" value="TreeGrafter"/>
</dbReference>
<feature type="domain" description="Flagellar basal-body/hook protein C-terminal" evidence="3">
    <location>
        <begin position="84"/>
        <end position="129"/>
    </location>
</feature>
<dbReference type="EMBL" id="AE016822">
    <property type="protein sequence ID" value="AAT88585.1"/>
    <property type="molecule type" value="Genomic_DNA"/>
</dbReference>
<proteinExistence type="inferred from homology"/>
<accession>Q6AGB0</accession>
<dbReference type="InterPro" id="IPR001444">
    <property type="entry name" value="Flag_bb_rod_N"/>
</dbReference>
<dbReference type="PANTHER" id="PTHR30435:SF2">
    <property type="entry name" value="FLAGELLAR BASAL-BODY ROD PROTEIN FLGC"/>
    <property type="match status" value="1"/>
</dbReference>
<keyword evidence="4" id="KW-0966">Cell projection</keyword>
<dbReference type="RefSeq" id="WP_011185584.1">
    <property type="nucleotide sequence ID" value="NC_006087.1"/>
</dbReference>
<dbReference type="InterPro" id="IPR010930">
    <property type="entry name" value="Flg_bb/hook_C_dom"/>
</dbReference>
<evidence type="ECO:0000259" key="2">
    <source>
        <dbReference type="Pfam" id="PF00460"/>
    </source>
</evidence>
<dbReference type="GO" id="GO:0009288">
    <property type="term" value="C:bacterial-type flagellum"/>
    <property type="evidence" value="ECO:0007669"/>
    <property type="project" value="TreeGrafter"/>
</dbReference>